<dbReference type="GO" id="GO:0019646">
    <property type="term" value="P:aerobic electron transport chain"/>
    <property type="evidence" value="ECO:0007669"/>
    <property type="project" value="TreeGrafter"/>
</dbReference>
<comment type="caution">
    <text evidence="6">The sequence shown here is derived from an EMBL/GenBank/DDBJ whole genome shotgun (WGS) entry which is preliminary data.</text>
</comment>
<evidence type="ECO:0000256" key="4">
    <source>
        <dbReference type="ARBA" id="ARBA00023002"/>
    </source>
</evidence>
<evidence type="ECO:0000256" key="1">
    <source>
        <dbReference type="ARBA" id="ARBA00001974"/>
    </source>
</evidence>
<keyword evidence="3" id="KW-0274">FAD</keyword>
<keyword evidence="4" id="KW-0560">Oxidoreductase</keyword>
<evidence type="ECO:0000259" key="5">
    <source>
        <dbReference type="Pfam" id="PF07992"/>
    </source>
</evidence>
<gene>
    <name evidence="6" type="ORF">ENQ87_13360</name>
</gene>
<protein>
    <submittedName>
        <fullName evidence="6">Pyridine nucleotide-disulfide oxidoreductase</fullName>
    </submittedName>
</protein>
<accession>A0A831XMM1</accession>
<evidence type="ECO:0000256" key="2">
    <source>
        <dbReference type="ARBA" id="ARBA00022630"/>
    </source>
</evidence>
<comment type="cofactor">
    <cofactor evidence="1">
        <name>FAD</name>
        <dbReference type="ChEBI" id="CHEBI:57692"/>
    </cofactor>
</comment>
<dbReference type="PANTHER" id="PTHR42913:SF9">
    <property type="entry name" value="SLR1591 PROTEIN"/>
    <property type="match status" value="1"/>
</dbReference>
<name>A0A831XMM1_GEOME</name>
<dbReference type="InterPro" id="IPR051169">
    <property type="entry name" value="NADH-Q_oxidoreductase"/>
</dbReference>
<evidence type="ECO:0000256" key="3">
    <source>
        <dbReference type="ARBA" id="ARBA00022827"/>
    </source>
</evidence>
<sequence length="367" mass="39066">MPAGSGAPHLILAGGGHAHLHTLLRLGELTGRGTAVTLVTPDRFHYYSGMGPGMLGGRYRPEEIRIDVQRLAERGGASCALAPAVGLDPLARQLRLADGTTLSYDILSLNIGSIVSAHPFPTDRIIPVKPIVNLAVARERLQALARSAPPCVLVAGGGAAGIEIAGNVRRLLGSRGKVTLITSGNLLHHFPPRARRLVLKAFGENDIEIREGVRVEQWLDGGAILSDGRTVSWDVALVATGVKAPALLQKCGLPLAPDGTLLVDPYLRSTGAPEVFGGGDCITPSGAPLPRVGVHAVRQGPILFRNIQAQLMGGDPVPFRPRRNFLQLLNLGDDTALFVRSGLVWRGRLALLLKDHIDRRFVERFAG</sequence>
<dbReference type="Gene3D" id="3.50.50.100">
    <property type="match status" value="1"/>
</dbReference>
<dbReference type="InterPro" id="IPR036188">
    <property type="entry name" value="FAD/NAD-bd_sf"/>
</dbReference>
<dbReference type="Pfam" id="PF07992">
    <property type="entry name" value="Pyr_redox_2"/>
    <property type="match status" value="1"/>
</dbReference>
<dbReference type="AlphaFoldDB" id="A0A831XMM1"/>
<feature type="domain" description="FAD/NAD(P)-binding" evidence="5">
    <location>
        <begin position="11"/>
        <end position="300"/>
    </location>
</feature>
<dbReference type="InterPro" id="IPR023753">
    <property type="entry name" value="FAD/NAD-binding_dom"/>
</dbReference>
<organism evidence="6">
    <name type="scientific">Geobacter metallireducens</name>
    <dbReference type="NCBI Taxonomy" id="28232"/>
    <lineage>
        <taxon>Bacteria</taxon>
        <taxon>Pseudomonadati</taxon>
        <taxon>Thermodesulfobacteriota</taxon>
        <taxon>Desulfuromonadia</taxon>
        <taxon>Geobacterales</taxon>
        <taxon>Geobacteraceae</taxon>
        <taxon>Geobacter</taxon>
    </lineage>
</organism>
<dbReference type="EMBL" id="DSOV01000058">
    <property type="protein sequence ID" value="HEN43331.1"/>
    <property type="molecule type" value="Genomic_DNA"/>
</dbReference>
<keyword evidence="2" id="KW-0285">Flavoprotein</keyword>
<dbReference type="PANTHER" id="PTHR42913">
    <property type="entry name" value="APOPTOSIS-INDUCING FACTOR 1"/>
    <property type="match status" value="1"/>
</dbReference>
<dbReference type="SUPFAM" id="SSF51905">
    <property type="entry name" value="FAD/NAD(P)-binding domain"/>
    <property type="match status" value="2"/>
</dbReference>
<dbReference type="GO" id="GO:0003955">
    <property type="term" value="F:NAD(P)H dehydrogenase (quinone) activity"/>
    <property type="evidence" value="ECO:0007669"/>
    <property type="project" value="TreeGrafter"/>
</dbReference>
<evidence type="ECO:0000313" key="6">
    <source>
        <dbReference type="EMBL" id="HEN43331.1"/>
    </source>
</evidence>
<proteinExistence type="predicted"/>
<reference evidence="6" key="1">
    <citation type="journal article" date="2020" name="mSystems">
        <title>Genome- and Community-Level Interaction Insights into Carbon Utilization and Element Cycling Functions of Hydrothermarchaeota in Hydrothermal Sediment.</title>
        <authorList>
            <person name="Zhou Z."/>
            <person name="Liu Y."/>
            <person name="Xu W."/>
            <person name="Pan J."/>
            <person name="Luo Z.H."/>
            <person name="Li M."/>
        </authorList>
    </citation>
    <scope>NUCLEOTIDE SEQUENCE [LARGE SCALE GENOMIC DNA]</scope>
    <source>
        <strain evidence="6">SpSt-349</strain>
    </source>
</reference>